<organism evidence="6 7">
    <name type="scientific">Halomonas shengliensis</name>
    <dbReference type="NCBI Taxonomy" id="419597"/>
    <lineage>
        <taxon>Bacteria</taxon>
        <taxon>Pseudomonadati</taxon>
        <taxon>Pseudomonadota</taxon>
        <taxon>Gammaproteobacteria</taxon>
        <taxon>Oceanospirillales</taxon>
        <taxon>Halomonadaceae</taxon>
        <taxon>Halomonas</taxon>
    </lineage>
</organism>
<accession>A0A1H0ICF2</accession>
<evidence type="ECO:0000256" key="3">
    <source>
        <dbReference type="ARBA" id="ARBA00023163"/>
    </source>
</evidence>
<feature type="compositionally biased region" description="Basic and acidic residues" evidence="4">
    <location>
        <begin position="1"/>
        <end position="16"/>
    </location>
</feature>
<dbReference type="InterPro" id="IPR036286">
    <property type="entry name" value="LexA/Signal_pep-like_sf"/>
</dbReference>
<dbReference type="PANTHER" id="PTHR40661:SF2">
    <property type="entry name" value="HTH-TYPE TRANSCRIPTIONAL REGULATOR PRTR"/>
    <property type="match status" value="1"/>
</dbReference>
<proteinExistence type="predicted"/>
<dbReference type="CDD" id="cd06529">
    <property type="entry name" value="S24_LexA-like"/>
    <property type="match status" value="1"/>
</dbReference>
<feature type="domain" description="HTH cro/C1-type" evidence="5">
    <location>
        <begin position="11"/>
        <end position="66"/>
    </location>
</feature>
<gene>
    <name evidence="6" type="ORF">SAMN04487957_10562</name>
</gene>
<feature type="region of interest" description="Disordered" evidence="4">
    <location>
        <begin position="1"/>
        <end position="52"/>
    </location>
</feature>
<dbReference type="STRING" id="419597.SAMN04487957_10562"/>
<reference evidence="7" key="1">
    <citation type="submission" date="2016-10" db="EMBL/GenBank/DDBJ databases">
        <authorList>
            <person name="Varghese N."/>
            <person name="Submissions S."/>
        </authorList>
    </citation>
    <scope>NUCLEOTIDE SEQUENCE [LARGE SCALE GENOMIC DNA]</scope>
    <source>
        <strain evidence="7">CGMCC 1.6444</strain>
    </source>
</reference>
<sequence length="261" mass="28507">MTEGDTIRTRLRRLMDDQGYSENELSRRSGVPQPTINRILSGESRSPRGSNVDKISKALGVAPSFLTHGVSAPAIGDSINSGPRVGDLVREGKMGDYPKAPPKDDFEWAEPKIVEDEGPLRPDEVELPFYREVEMAAGDGRTQVVENHGASMRFSLAKLSRAGVQPHLAACATASGTSMEPTILDGSPIGIDKGARHVVDGKIYALDHGGMLRIKRLYKLPLGRVRLVSDNADEYPEEVCGLMGPDAPKIIGRVFWWENFD</sequence>
<dbReference type="InterPro" id="IPR015927">
    <property type="entry name" value="Peptidase_S24_S26A/B/C"/>
</dbReference>
<dbReference type="EMBL" id="FNIV01000005">
    <property type="protein sequence ID" value="SDO28940.1"/>
    <property type="molecule type" value="Genomic_DNA"/>
</dbReference>
<dbReference type="PANTHER" id="PTHR40661">
    <property type="match status" value="1"/>
</dbReference>
<dbReference type="GO" id="GO:0003677">
    <property type="term" value="F:DNA binding"/>
    <property type="evidence" value="ECO:0007669"/>
    <property type="project" value="UniProtKB-KW"/>
</dbReference>
<evidence type="ECO:0000256" key="4">
    <source>
        <dbReference type="SAM" id="MobiDB-lite"/>
    </source>
</evidence>
<dbReference type="Gene3D" id="2.10.109.10">
    <property type="entry name" value="Umud Fragment, subunit A"/>
    <property type="match status" value="1"/>
</dbReference>
<feature type="compositionally biased region" description="Polar residues" evidence="4">
    <location>
        <begin position="32"/>
        <end position="49"/>
    </location>
</feature>
<dbReference type="SUPFAM" id="SSF47413">
    <property type="entry name" value="lambda repressor-like DNA-binding domains"/>
    <property type="match status" value="1"/>
</dbReference>
<dbReference type="SUPFAM" id="SSF51306">
    <property type="entry name" value="LexA/Signal peptidase"/>
    <property type="match status" value="1"/>
</dbReference>
<dbReference type="InterPro" id="IPR001387">
    <property type="entry name" value="Cro/C1-type_HTH"/>
</dbReference>
<evidence type="ECO:0000259" key="5">
    <source>
        <dbReference type="PROSITE" id="PS50943"/>
    </source>
</evidence>
<evidence type="ECO:0000313" key="7">
    <source>
        <dbReference type="Proteomes" id="UP000199075"/>
    </source>
</evidence>
<protein>
    <submittedName>
        <fullName evidence="6">Peptidase S24-like</fullName>
    </submittedName>
</protein>
<keyword evidence="1" id="KW-0805">Transcription regulation</keyword>
<keyword evidence="3" id="KW-0804">Transcription</keyword>
<dbReference type="CDD" id="cd00093">
    <property type="entry name" value="HTH_XRE"/>
    <property type="match status" value="1"/>
</dbReference>
<dbReference type="Pfam" id="PF01381">
    <property type="entry name" value="HTH_3"/>
    <property type="match status" value="1"/>
</dbReference>
<dbReference type="InterPro" id="IPR039418">
    <property type="entry name" value="LexA-like"/>
</dbReference>
<dbReference type="PROSITE" id="PS50943">
    <property type="entry name" value="HTH_CROC1"/>
    <property type="match status" value="1"/>
</dbReference>
<evidence type="ECO:0000256" key="2">
    <source>
        <dbReference type="ARBA" id="ARBA00023125"/>
    </source>
</evidence>
<name>A0A1H0ICF2_9GAMM</name>
<keyword evidence="2" id="KW-0238">DNA-binding</keyword>
<dbReference type="AlphaFoldDB" id="A0A1H0ICF2"/>
<dbReference type="Pfam" id="PF00717">
    <property type="entry name" value="Peptidase_S24"/>
    <property type="match status" value="1"/>
</dbReference>
<dbReference type="Gene3D" id="1.10.260.40">
    <property type="entry name" value="lambda repressor-like DNA-binding domains"/>
    <property type="match status" value="1"/>
</dbReference>
<dbReference type="SMART" id="SM00530">
    <property type="entry name" value="HTH_XRE"/>
    <property type="match status" value="1"/>
</dbReference>
<dbReference type="Proteomes" id="UP000199075">
    <property type="component" value="Unassembled WGS sequence"/>
</dbReference>
<keyword evidence="7" id="KW-1185">Reference proteome</keyword>
<evidence type="ECO:0000256" key="1">
    <source>
        <dbReference type="ARBA" id="ARBA00023015"/>
    </source>
</evidence>
<evidence type="ECO:0000313" key="6">
    <source>
        <dbReference type="EMBL" id="SDO28940.1"/>
    </source>
</evidence>
<dbReference type="InterPro" id="IPR010982">
    <property type="entry name" value="Lambda_DNA-bd_dom_sf"/>
</dbReference>